<feature type="compositionally biased region" description="Polar residues" evidence="4">
    <location>
        <begin position="1"/>
        <end position="26"/>
    </location>
</feature>
<proteinExistence type="predicted"/>
<feature type="region of interest" description="Disordered" evidence="4">
    <location>
        <begin position="1"/>
        <end position="72"/>
    </location>
</feature>
<dbReference type="Proteomes" id="UP000256964">
    <property type="component" value="Unassembled WGS sequence"/>
</dbReference>
<organism evidence="6 7">
    <name type="scientific">Lentinus brumalis</name>
    <dbReference type="NCBI Taxonomy" id="2498619"/>
    <lineage>
        <taxon>Eukaryota</taxon>
        <taxon>Fungi</taxon>
        <taxon>Dikarya</taxon>
        <taxon>Basidiomycota</taxon>
        <taxon>Agaricomycotina</taxon>
        <taxon>Agaricomycetes</taxon>
        <taxon>Polyporales</taxon>
        <taxon>Polyporaceae</taxon>
        <taxon>Lentinus</taxon>
    </lineage>
</organism>
<feature type="compositionally biased region" description="Basic and acidic residues" evidence="4">
    <location>
        <begin position="463"/>
        <end position="488"/>
    </location>
</feature>
<evidence type="ECO:0000313" key="7">
    <source>
        <dbReference type="Proteomes" id="UP000256964"/>
    </source>
</evidence>
<feature type="compositionally biased region" description="Acidic residues" evidence="4">
    <location>
        <begin position="321"/>
        <end position="332"/>
    </location>
</feature>
<dbReference type="InterPro" id="IPR039896">
    <property type="entry name" value="Red-like"/>
</dbReference>
<feature type="compositionally biased region" description="Gly residues" evidence="4">
    <location>
        <begin position="448"/>
        <end position="461"/>
    </location>
</feature>
<evidence type="ECO:0000256" key="3">
    <source>
        <dbReference type="SAM" id="Coils"/>
    </source>
</evidence>
<feature type="region of interest" description="Disordered" evidence="4">
    <location>
        <begin position="200"/>
        <end position="488"/>
    </location>
</feature>
<evidence type="ECO:0000256" key="2">
    <source>
        <dbReference type="ARBA" id="ARBA00023242"/>
    </source>
</evidence>
<evidence type="ECO:0000313" key="6">
    <source>
        <dbReference type="EMBL" id="RDX48179.1"/>
    </source>
</evidence>
<dbReference type="InterPro" id="IPR012916">
    <property type="entry name" value="RED_N"/>
</dbReference>
<feature type="compositionally biased region" description="Basic and acidic residues" evidence="4">
    <location>
        <begin position="62"/>
        <end position="72"/>
    </location>
</feature>
<feature type="domain" description="RED-like N-terminal" evidence="5">
    <location>
        <begin position="57"/>
        <end position="172"/>
    </location>
</feature>
<dbReference type="PANTHER" id="PTHR12765">
    <property type="entry name" value="RED PROTEIN IK FACTOR CYTOKINE IK"/>
    <property type="match status" value="1"/>
</dbReference>
<feature type="coiled-coil region" evidence="3">
    <location>
        <begin position="82"/>
        <end position="109"/>
    </location>
</feature>
<protein>
    <recommendedName>
        <fullName evidence="5">RED-like N-terminal domain-containing protein</fullName>
    </recommendedName>
</protein>
<dbReference type="EMBL" id="KZ857413">
    <property type="protein sequence ID" value="RDX48179.1"/>
    <property type="molecule type" value="Genomic_DNA"/>
</dbReference>
<gene>
    <name evidence="6" type="ORF">OH76DRAFT_1405092</name>
</gene>
<comment type="subcellular location">
    <subcellularLocation>
        <location evidence="1">Nucleus</location>
    </subcellularLocation>
</comment>
<keyword evidence="7" id="KW-1185">Reference proteome</keyword>
<keyword evidence="3" id="KW-0175">Coiled coil</keyword>
<feature type="compositionally biased region" description="Basic and acidic residues" evidence="4">
    <location>
        <begin position="231"/>
        <end position="240"/>
    </location>
</feature>
<evidence type="ECO:0000259" key="5">
    <source>
        <dbReference type="Pfam" id="PF07808"/>
    </source>
</evidence>
<dbReference type="OrthoDB" id="3366823at2759"/>
<dbReference type="AlphaFoldDB" id="A0A371D6M9"/>
<feature type="compositionally biased region" description="Polar residues" evidence="4">
    <location>
        <begin position="259"/>
        <end position="274"/>
    </location>
</feature>
<name>A0A371D6M9_9APHY</name>
<dbReference type="Pfam" id="PF07808">
    <property type="entry name" value="RED_N"/>
    <property type="match status" value="1"/>
</dbReference>
<reference evidence="6 7" key="1">
    <citation type="journal article" date="2018" name="Biotechnol. Biofuels">
        <title>Integrative visual omics of the white-rot fungus Polyporus brumalis exposes the biotechnological potential of its oxidative enzymes for delignifying raw plant biomass.</title>
        <authorList>
            <person name="Miyauchi S."/>
            <person name="Rancon A."/>
            <person name="Drula E."/>
            <person name="Hage H."/>
            <person name="Chaduli D."/>
            <person name="Favel A."/>
            <person name="Grisel S."/>
            <person name="Henrissat B."/>
            <person name="Herpoel-Gimbert I."/>
            <person name="Ruiz-Duenas F.J."/>
            <person name="Chevret D."/>
            <person name="Hainaut M."/>
            <person name="Lin J."/>
            <person name="Wang M."/>
            <person name="Pangilinan J."/>
            <person name="Lipzen A."/>
            <person name="Lesage-Meessen L."/>
            <person name="Navarro D."/>
            <person name="Riley R."/>
            <person name="Grigoriev I.V."/>
            <person name="Zhou S."/>
            <person name="Raouche S."/>
            <person name="Rosso M.N."/>
        </authorList>
    </citation>
    <scope>NUCLEOTIDE SEQUENCE [LARGE SCALE GENOMIC DNA]</scope>
    <source>
        <strain evidence="6 7">BRFM 1820</strain>
    </source>
</reference>
<dbReference type="GO" id="GO:0005634">
    <property type="term" value="C:nucleus"/>
    <property type="evidence" value="ECO:0007669"/>
    <property type="project" value="UniProtKB-SubCell"/>
</dbReference>
<evidence type="ECO:0000256" key="1">
    <source>
        <dbReference type="ARBA" id="ARBA00004123"/>
    </source>
</evidence>
<dbReference type="STRING" id="139420.A0A371D6M9"/>
<sequence>MDQTSFRQLLQTPKASSAISPATSSGHIRGSLLATVSAAGKKKQKTVDASQPAFKPRTLKKNKGEDYRDRAGERRLGVNNDFAQVEALAEDFERRHAEEEDRRAVDEQRKYLGGDSQHTVLVKGLDFALLEQNRARVAAETAATEDVSLEQAFLESTAQPKKRTKAEILNELKSKRGAGVPSAATAAAAAADKALEEAKKAGKFKPIGFKPVGSGAEKGADGKVKRKKKVKAGEPEENGERRKKRKVAADATPALTPASIPSEQVQDSQASATPSGDVAENVPVAGPSTTKPTATPIPEPEPVDEDFDIFAGAGEYTGIDLGDDDEGSEDEGPNPRPQEDEGELRDGEAPRPGKWLATSDDEREPTPPPPAVLTRDSKSATRSVSPQRHGPPSHLEDGEMDEEAEERPMRLQPLASSALPSIKDLLAMSEEAEKEEKRKARKEKKKGGAGGGGAGSGGAGGSSEKDTKAKIDRDYQRLKAYTDKKKKA</sequence>
<evidence type="ECO:0000256" key="4">
    <source>
        <dbReference type="SAM" id="MobiDB-lite"/>
    </source>
</evidence>
<accession>A0A371D6M9</accession>
<keyword evidence="2" id="KW-0539">Nucleus</keyword>